<dbReference type="InterPro" id="IPR018499">
    <property type="entry name" value="Tetraspanin/Peripherin"/>
</dbReference>
<feature type="transmembrane region" description="Helical" evidence="7">
    <location>
        <begin position="81"/>
        <end position="101"/>
    </location>
</feature>
<dbReference type="PIRSF" id="PIRSF002419">
    <property type="entry name" value="Tetraspanin"/>
    <property type="match status" value="1"/>
</dbReference>
<reference evidence="8" key="1">
    <citation type="journal article" date="2013" name="PLoS ONE">
        <title>Gene expression in gut symbiotic organ of stinkbug affected by extracellular bacterial symbiont.</title>
        <authorList>
            <person name="Futahashi R."/>
            <person name="Tanaka K."/>
            <person name="Tanahashi M."/>
            <person name="Nikoh N."/>
            <person name="Kikuchi Y."/>
            <person name="Lee B.L."/>
            <person name="Fukatsu T."/>
        </authorList>
    </citation>
    <scope>NUCLEOTIDE SEQUENCE</scope>
    <source>
        <tissue evidence="8">Midgut</tissue>
    </source>
</reference>
<feature type="transmembrane region" description="Helical" evidence="7">
    <location>
        <begin position="12"/>
        <end position="34"/>
    </location>
</feature>
<dbReference type="PRINTS" id="PR00259">
    <property type="entry name" value="TMFOUR"/>
</dbReference>
<feature type="transmembrane region" description="Helical" evidence="7">
    <location>
        <begin position="199"/>
        <end position="222"/>
    </location>
</feature>
<dbReference type="AlphaFoldDB" id="R4WD96"/>
<comment type="similarity">
    <text evidence="2 7">Belongs to the tetraspanin (TM4SF) family.</text>
</comment>
<evidence type="ECO:0000256" key="3">
    <source>
        <dbReference type="ARBA" id="ARBA00022692"/>
    </source>
</evidence>
<dbReference type="EMBL" id="AK417344">
    <property type="protein sequence ID" value="BAN20559.1"/>
    <property type="molecule type" value="mRNA"/>
</dbReference>
<dbReference type="PANTHER" id="PTHR19282">
    <property type="entry name" value="TETRASPANIN"/>
    <property type="match status" value="1"/>
</dbReference>
<dbReference type="Gene3D" id="1.10.1450.10">
    <property type="entry name" value="Tetraspanin"/>
    <property type="match status" value="1"/>
</dbReference>
<dbReference type="InterPro" id="IPR008952">
    <property type="entry name" value="Tetraspanin_EC2_sf"/>
</dbReference>
<accession>R4WD96</accession>
<evidence type="ECO:0000256" key="6">
    <source>
        <dbReference type="PIRSR" id="PIRSR002419-1"/>
    </source>
</evidence>
<keyword evidence="4 7" id="KW-1133">Transmembrane helix</keyword>
<evidence type="ECO:0000256" key="2">
    <source>
        <dbReference type="ARBA" id="ARBA00006840"/>
    </source>
</evidence>
<evidence type="ECO:0000256" key="4">
    <source>
        <dbReference type="ARBA" id="ARBA00022989"/>
    </source>
</evidence>
<dbReference type="Pfam" id="PF00335">
    <property type="entry name" value="Tetraspanin"/>
    <property type="match status" value="1"/>
</dbReference>
<feature type="disulfide bond" evidence="6">
    <location>
        <begin position="146"/>
        <end position="169"/>
    </location>
</feature>
<keyword evidence="5 7" id="KW-0472">Membrane</keyword>
<sequence length="276" mass="31388">MISMTANSGIRCIKLSLILFTAIFIMTGFSLMIIGTTVDQIFVEFSHFFKTSYFSPSFLLCGLMTFGVACFGCVGAVKESVFMTMTFGLLLGVTSFLQLVAGVTNNLLMRDLYKDIEFNMNKTMTLYNRGDEQYYMDKLQIELHCCGLNGPEDWALPLYGNISIPDSCCSHFTVGHCDSNFNSGCYFVLKSFLQNSSRILSVSAYLLAFTQIFGMLFALYLGKILREQKIARNYRQWAIRNQLLNNITYDSFHIPFNPFYNENAEKDNTAKQCIFQ</sequence>
<proteinExistence type="evidence at transcript level"/>
<evidence type="ECO:0000313" key="8">
    <source>
        <dbReference type="EMBL" id="BAN20559.1"/>
    </source>
</evidence>
<dbReference type="PANTHER" id="PTHR19282:SF28">
    <property type="entry name" value="TETRASPANIN"/>
    <property type="match status" value="1"/>
</dbReference>
<keyword evidence="3 7" id="KW-0812">Transmembrane</keyword>
<dbReference type="InterPro" id="IPR000301">
    <property type="entry name" value="Tetraspanin_animals"/>
</dbReference>
<dbReference type="CDD" id="cd03127">
    <property type="entry name" value="tetraspanin_LEL"/>
    <property type="match status" value="1"/>
</dbReference>
<protein>
    <recommendedName>
        <fullName evidence="7">Tetraspanin</fullName>
    </recommendedName>
</protein>
<dbReference type="GO" id="GO:0005886">
    <property type="term" value="C:plasma membrane"/>
    <property type="evidence" value="ECO:0007669"/>
    <property type="project" value="TreeGrafter"/>
</dbReference>
<name>R4WD96_RIPPE</name>
<evidence type="ECO:0000256" key="5">
    <source>
        <dbReference type="ARBA" id="ARBA00023136"/>
    </source>
</evidence>
<feature type="transmembrane region" description="Helical" evidence="7">
    <location>
        <begin position="54"/>
        <end position="74"/>
    </location>
</feature>
<evidence type="ECO:0000256" key="7">
    <source>
        <dbReference type="RuleBase" id="RU361218"/>
    </source>
</evidence>
<keyword evidence="6" id="KW-1015">Disulfide bond</keyword>
<organism evidence="8">
    <name type="scientific">Riptortus pedestris</name>
    <name type="common">Bean bug</name>
    <dbReference type="NCBI Taxonomy" id="329032"/>
    <lineage>
        <taxon>Eukaryota</taxon>
        <taxon>Metazoa</taxon>
        <taxon>Ecdysozoa</taxon>
        <taxon>Arthropoda</taxon>
        <taxon>Hexapoda</taxon>
        <taxon>Insecta</taxon>
        <taxon>Pterygota</taxon>
        <taxon>Neoptera</taxon>
        <taxon>Paraneoptera</taxon>
        <taxon>Hemiptera</taxon>
        <taxon>Heteroptera</taxon>
        <taxon>Panheteroptera</taxon>
        <taxon>Pentatomomorpha</taxon>
        <taxon>Coreoidea</taxon>
        <taxon>Alydidae</taxon>
        <taxon>Riptortus</taxon>
    </lineage>
</organism>
<evidence type="ECO:0000256" key="1">
    <source>
        <dbReference type="ARBA" id="ARBA00004141"/>
    </source>
</evidence>
<dbReference type="SUPFAM" id="SSF48652">
    <property type="entry name" value="Tetraspanin"/>
    <property type="match status" value="1"/>
</dbReference>
<comment type="subcellular location">
    <subcellularLocation>
        <location evidence="1 7">Membrane</location>
        <topology evidence="1 7">Multi-pass membrane protein</topology>
    </subcellularLocation>
</comment>